<evidence type="ECO:0000256" key="2">
    <source>
        <dbReference type="ARBA" id="ARBA00022692"/>
    </source>
</evidence>
<comment type="subcellular location">
    <subcellularLocation>
        <location evidence="6">Cell membrane</location>
        <topology evidence="6">Multi-pass membrane protein</topology>
    </subcellularLocation>
    <subcellularLocation>
        <location evidence="1">Membrane</location>
        <topology evidence="1">Multi-pass membrane protein</topology>
    </subcellularLocation>
</comment>
<dbReference type="GO" id="GO:0043190">
    <property type="term" value="C:ATP-binding cassette (ABC) transporter complex"/>
    <property type="evidence" value="ECO:0007669"/>
    <property type="project" value="InterPro"/>
</dbReference>
<evidence type="ECO:0000256" key="3">
    <source>
        <dbReference type="ARBA" id="ARBA00022989"/>
    </source>
</evidence>
<keyword evidence="6" id="KW-1003">Cell membrane</keyword>
<keyword evidence="5" id="KW-0046">Antibiotic resistance</keyword>
<name>A0A941EBH5_9ACTN</name>
<feature type="transmembrane region" description="Helical" evidence="6">
    <location>
        <begin position="145"/>
        <end position="163"/>
    </location>
</feature>
<dbReference type="InterPro" id="IPR000412">
    <property type="entry name" value="ABC_2_transport"/>
</dbReference>
<reference evidence="9" key="1">
    <citation type="submission" date="2021-04" db="EMBL/GenBank/DDBJ databases">
        <title>Genome based classification of Actinospica acidithermotolerans sp. nov., an actinobacterium isolated from an Indonesian hot spring.</title>
        <authorList>
            <person name="Kusuma A.B."/>
            <person name="Putra K.E."/>
            <person name="Nafisah S."/>
            <person name="Loh J."/>
            <person name="Nouioui I."/>
            <person name="Goodfellow M."/>
        </authorList>
    </citation>
    <scope>NUCLEOTIDE SEQUENCE</scope>
    <source>
        <strain evidence="9">MGRD01-02</strain>
    </source>
</reference>
<feature type="domain" description="ABC transmembrane type-2" evidence="8">
    <location>
        <begin position="52"/>
        <end position="294"/>
    </location>
</feature>
<protein>
    <recommendedName>
        <fullName evidence="6">Transport permease protein</fullName>
    </recommendedName>
</protein>
<comment type="caution">
    <text evidence="9">The sequence shown here is derived from an EMBL/GenBank/DDBJ whole genome shotgun (WGS) entry which is preliminary data.</text>
</comment>
<evidence type="ECO:0000256" key="5">
    <source>
        <dbReference type="ARBA" id="ARBA00023251"/>
    </source>
</evidence>
<organism evidence="9 10">
    <name type="scientific">Actinospica acidithermotolerans</name>
    <dbReference type="NCBI Taxonomy" id="2828514"/>
    <lineage>
        <taxon>Bacteria</taxon>
        <taxon>Bacillati</taxon>
        <taxon>Actinomycetota</taxon>
        <taxon>Actinomycetes</taxon>
        <taxon>Catenulisporales</taxon>
        <taxon>Actinospicaceae</taxon>
        <taxon>Actinospica</taxon>
    </lineage>
</organism>
<keyword evidence="6" id="KW-0813">Transport</keyword>
<keyword evidence="3 6" id="KW-1133">Transmembrane helix</keyword>
<comment type="similarity">
    <text evidence="6">Belongs to the ABC-2 integral membrane protein family.</text>
</comment>
<dbReference type="InterPro" id="IPR047817">
    <property type="entry name" value="ABC2_TM_bact-type"/>
</dbReference>
<dbReference type="PANTHER" id="PTHR43229:SF2">
    <property type="entry name" value="NODULATION PROTEIN J"/>
    <property type="match status" value="1"/>
</dbReference>
<evidence type="ECO:0000256" key="1">
    <source>
        <dbReference type="ARBA" id="ARBA00004141"/>
    </source>
</evidence>
<dbReference type="AlphaFoldDB" id="A0A941EBH5"/>
<dbReference type="PANTHER" id="PTHR43229">
    <property type="entry name" value="NODULATION PROTEIN J"/>
    <property type="match status" value="1"/>
</dbReference>
<feature type="transmembrane region" description="Helical" evidence="6">
    <location>
        <begin position="89"/>
        <end position="111"/>
    </location>
</feature>
<evidence type="ECO:0000256" key="4">
    <source>
        <dbReference type="ARBA" id="ARBA00023136"/>
    </source>
</evidence>
<dbReference type="Pfam" id="PF01061">
    <property type="entry name" value="ABC2_membrane"/>
    <property type="match status" value="1"/>
</dbReference>
<proteinExistence type="inferred from homology"/>
<feature type="transmembrane region" description="Helical" evidence="6">
    <location>
        <begin position="267"/>
        <end position="288"/>
    </location>
</feature>
<accession>A0A941EBH5</accession>
<feature type="transmembrane region" description="Helical" evidence="6">
    <location>
        <begin position="199"/>
        <end position="219"/>
    </location>
</feature>
<dbReference type="PIRSF" id="PIRSF006648">
    <property type="entry name" value="DrrB"/>
    <property type="match status" value="1"/>
</dbReference>
<dbReference type="GO" id="GO:0046677">
    <property type="term" value="P:response to antibiotic"/>
    <property type="evidence" value="ECO:0007669"/>
    <property type="project" value="UniProtKB-KW"/>
</dbReference>
<keyword evidence="4 6" id="KW-0472">Membrane</keyword>
<dbReference type="InterPro" id="IPR051784">
    <property type="entry name" value="Nod_factor_ABC_transporter"/>
</dbReference>
<dbReference type="PROSITE" id="PS51012">
    <property type="entry name" value="ABC_TM2"/>
    <property type="match status" value="1"/>
</dbReference>
<feature type="compositionally biased region" description="Low complexity" evidence="7">
    <location>
        <begin position="10"/>
        <end position="22"/>
    </location>
</feature>
<sequence length="296" mass="31933">MTADTETFTSGPSSPSPSSGPGARHVPGLTGAFYDGWVVTLRNLRRMTRIPEMVVFATIQPIMFVLLFAFVFGGAIPVSGGGTHAYREYLLPGIFVQTLAFTTGTTAVGLADDLHKGLVDRFRSLPMARSAVLLGRTVADWIQNLFVLAIMALCGLAVGWRIHNGFWKALAAFLLVMIFAYAMSWIGAVIGLSVSTPETANTAGFIWLFPVTFVSNAFVPTSSLPGWLQPIAEWNPISSTVLALRELFGNPTGYAPGQVPDVLPMQYPGWVSLGWSALILAFFVPLAVRKYRSVSA</sequence>
<evidence type="ECO:0000256" key="6">
    <source>
        <dbReference type="RuleBase" id="RU361157"/>
    </source>
</evidence>
<gene>
    <name evidence="9" type="ORF">KDK95_13750</name>
</gene>
<dbReference type="RefSeq" id="WP_212518522.1">
    <property type="nucleotide sequence ID" value="NZ_JAGSOH010000033.1"/>
</dbReference>
<dbReference type="InterPro" id="IPR013525">
    <property type="entry name" value="ABC2_TM"/>
</dbReference>
<keyword evidence="10" id="KW-1185">Reference proteome</keyword>
<keyword evidence="2 6" id="KW-0812">Transmembrane</keyword>
<dbReference type="Proteomes" id="UP000676325">
    <property type="component" value="Unassembled WGS sequence"/>
</dbReference>
<feature type="transmembrane region" description="Helical" evidence="6">
    <location>
        <begin position="54"/>
        <end position="77"/>
    </location>
</feature>
<feature type="region of interest" description="Disordered" evidence="7">
    <location>
        <begin position="1"/>
        <end position="23"/>
    </location>
</feature>
<evidence type="ECO:0000256" key="7">
    <source>
        <dbReference type="SAM" id="MobiDB-lite"/>
    </source>
</evidence>
<dbReference type="GO" id="GO:0140359">
    <property type="term" value="F:ABC-type transporter activity"/>
    <property type="evidence" value="ECO:0007669"/>
    <property type="project" value="InterPro"/>
</dbReference>
<dbReference type="EMBL" id="JAGSOH010000033">
    <property type="protein sequence ID" value="MBR7827377.1"/>
    <property type="molecule type" value="Genomic_DNA"/>
</dbReference>
<evidence type="ECO:0000313" key="10">
    <source>
        <dbReference type="Proteomes" id="UP000676325"/>
    </source>
</evidence>
<evidence type="ECO:0000313" key="9">
    <source>
        <dbReference type="EMBL" id="MBR7827377.1"/>
    </source>
</evidence>
<feature type="transmembrane region" description="Helical" evidence="6">
    <location>
        <begin position="169"/>
        <end position="192"/>
    </location>
</feature>
<evidence type="ECO:0000259" key="8">
    <source>
        <dbReference type="PROSITE" id="PS51012"/>
    </source>
</evidence>